<dbReference type="KEGG" id="rsz:108850156"/>
<sequence>MFRMEEERDESRKSRKEKEMERRRLRDRERRQSMSQDERERHLARRRKNYQLRRQRAEVSRIGSQIQEITGEGSQLAAVISPLHSGDSSTVPSLFDSDQSVGISVEEFGKLVGTIRLSRVKHLARTLRKWSNTGAEASSSSGATNAMTRCAMSSGLRLSRVKRLVRSKGQQEGLLSQNSPTQGPLLQSSSQT</sequence>
<dbReference type="KEGG" id="rsz:130494381"/>
<accession>A0A6J0NCH4</accession>
<dbReference type="GeneID" id="108853292"/>
<evidence type="ECO:0000313" key="5">
    <source>
        <dbReference type="RefSeq" id="XP_056863679.1"/>
    </source>
</evidence>
<dbReference type="OrthoDB" id="1109675at2759"/>
<evidence type="ECO:0000313" key="3">
    <source>
        <dbReference type="RefSeq" id="XP_018482220.1"/>
    </source>
</evidence>
<feature type="compositionally biased region" description="Polar residues" evidence="1">
    <location>
        <begin position="173"/>
        <end position="192"/>
    </location>
</feature>
<feature type="region of interest" description="Disordered" evidence="1">
    <location>
        <begin position="167"/>
        <end position="192"/>
    </location>
</feature>
<dbReference type="KEGG" id="rsz:108853292"/>
<dbReference type="RefSeq" id="XP_056856126.1">
    <property type="nucleotide sequence ID" value="XM_057000146.1"/>
</dbReference>
<dbReference type="RefSeq" id="XP_056863679.1">
    <property type="nucleotide sequence ID" value="XM_057007699.1"/>
</dbReference>
<feature type="compositionally biased region" description="Basic residues" evidence="1">
    <location>
        <begin position="42"/>
        <end position="54"/>
    </location>
</feature>
<feature type="region of interest" description="Disordered" evidence="1">
    <location>
        <begin position="1"/>
        <end position="56"/>
    </location>
</feature>
<evidence type="ECO:0000313" key="2">
    <source>
        <dbReference type="Proteomes" id="UP000504610"/>
    </source>
</evidence>
<proteinExistence type="predicted"/>
<evidence type="ECO:0000256" key="1">
    <source>
        <dbReference type="SAM" id="MobiDB-lite"/>
    </source>
</evidence>
<evidence type="ECO:0000313" key="4">
    <source>
        <dbReference type="RefSeq" id="XP_056856126.1"/>
    </source>
</evidence>
<name>A0A6J0NCH4_RAPSA</name>
<dbReference type="Proteomes" id="UP000504610">
    <property type="component" value="Chromosome 4"/>
</dbReference>
<keyword evidence="2" id="KW-1185">Reference proteome</keyword>
<protein>
    <submittedName>
        <fullName evidence="5">Uncharacterized protein LOC108850156 isoform X1</fullName>
    </submittedName>
    <submittedName>
        <fullName evidence="3">Uncharacterized protein LOC108853292 isoform X1</fullName>
    </submittedName>
    <submittedName>
        <fullName evidence="4">Uncharacterized protein LOC130494381 isoform X1</fullName>
    </submittedName>
</protein>
<reference evidence="2" key="1">
    <citation type="journal article" date="2019" name="Database">
        <title>The radish genome database (RadishGD): an integrated information resource for radish genomics.</title>
        <authorList>
            <person name="Yu H.J."/>
            <person name="Baek S."/>
            <person name="Lee Y.J."/>
            <person name="Cho A."/>
            <person name="Mun J.H."/>
        </authorList>
    </citation>
    <scope>NUCLEOTIDE SEQUENCE [LARGE SCALE GENOMIC DNA]</scope>
    <source>
        <strain evidence="2">cv. WK10039</strain>
    </source>
</reference>
<gene>
    <name evidence="3" type="primary">LOC108853292</name>
    <name evidence="5" type="synonym">LOC108850156</name>
    <name evidence="4" type="synonym">LOC130494381</name>
</gene>
<reference evidence="3 4" key="2">
    <citation type="submission" date="2025-04" db="UniProtKB">
        <authorList>
            <consortium name="RefSeq"/>
        </authorList>
    </citation>
    <scope>IDENTIFICATION</scope>
    <source>
        <tissue evidence="3 4">Leaf</tissue>
    </source>
</reference>
<dbReference type="AlphaFoldDB" id="A0A6J0NCH4"/>
<feature type="compositionally biased region" description="Basic and acidic residues" evidence="1">
    <location>
        <begin position="1"/>
        <end position="41"/>
    </location>
</feature>
<organism evidence="2 3">
    <name type="scientific">Raphanus sativus</name>
    <name type="common">Radish</name>
    <name type="synonym">Raphanus raphanistrum var. sativus</name>
    <dbReference type="NCBI Taxonomy" id="3726"/>
    <lineage>
        <taxon>Eukaryota</taxon>
        <taxon>Viridiplantae</taxon>
        <taxon>Streptophyta</taxon>
        <taxon>Embryophyta</taxon>
        <taxon>Tracheophyta</taxon>
        <taxon>Spermatophyta</taxon>
        <taxon>Magnoliopsida</taxon>
        <taxon>eudicotyledons</taxon>
        <taxon>Gunneridae</taxon>
        <taxon>Pentapetalae</taxon>
        <taxon>rosids</taxon>
        <taxon>malvids</taxon>
        <taxon>Brassicales</taxon>
        <taxon>Brassicaceae</taxon>
        <taxon>Brassiceae</taxon>
        <taxon>Raphanus</taxon>
    </lineage>
</organism>
<dbReference type="RefSeq" id="XP_018482220.1">
    <property type="nucleotide sequence ID" value="XM_018626718.2"/>
</dbReference>